<gene>
    <name evidence="1" type="ORF">LKD36_10700</name>
</gene>
<dbReference type="Pfam" id="PF00805">
    <property type="entry name" value="Pentapeptide"/>
    <property type="match status" value="1"/>
</dbReference>
<dbReference type="Gene3D" id="2.160.20.80">
    <property type="entry name" value="E3 ubiquitin-protein ligase SopA"/>
    <property type="match status" value="1"/>
</dbReference>
<dbReference type="Proteomes" id="UP001198220">
    <property type="component" value="Unassembled WGS sequence"/>
</dbReference>
<dbReference type="RefSeq" id="WP_308459582.1">
    <property type="nucleotide sequence ID" value="NZ_JAJEPS010000010.1"/>
</dbReference>
<accession>A0AAE3A5Z9</accession>
<dbReference type="SUPFAM" id="SSF141571">
    <property type="entry name" value="Pentapeptide repeat-like"/>
    <property type="match status" value="1"/>
</dbReference>
<organism evidence="1 2">
    <name type="scientific">Hominiventricola filiformis</name>
    <dbReference type="NCBI Taxonomy" id="2885352"/>
    <lineage>
        <taxon>Bacteria</taxon>
        <taxon>Bacillati</taxon>
        <taxon>Bacillota</taxon>
        <taxon>Clostridia</taxon>
        <taxon>Lachnospirales</taxon>
        <taxon>Lachnospiraceae</taxon>
        <taxon>Hominiventricola</taxon>
    </lineage>
</organism>
<evidence type="ECO:0000313" key="1">
    <source>
        <dbReference type="EMBL" id="MCC2126647.1"/>
    </source>
</evidence>
<keyword evidence="2" id="KW-1185">Reference proteome</keyword>
<proteinExistence type="predicted"/>
<dbReference type="InterPro" id="IPR001646">
    <property type="entry name" value="5peptide_repeat"/>
</dbReference>
<dbReference type="AlphaFoldDB" id="A0AAE3A5Z9"/>
<sequence length="153" mass="17810">MYRCSFANARLSNIGLKKEIDIQSSVWFWSKLTNIRCSGLRMVVGHCEECTFWSVILDDTVMAGFRFVKSVILGCQFTDTALSNLRLKKCEMSHLKLSNVMLTDVVFDRCIFKELDLEHITFEKVKFKNCYFDKLPETIPEGCKFKHCMEIPE</sequence>
<name>A0AAE3A5Z9_9FIRM</name>
<evidence type="ECO:0000313" key="2">
    <source>
        <dbReference type="Proteomes" id="UP001198220"/>
    </source>
</evidence>
<dbReference type="EMBL" id="JAJEPS010000010">
    <property type="protein sequence ID" value="MCC2126647.1"/>
    <property type="molecule type" value="Genomic_DNA"/>
</dbReference>
<protein>
    <submittedName>
        <fullName evidence="1">Pentapeptide repeat-containing protein</fullName>
    </submittedName>
</protein>
<comment type="caution">
    <text evidence="1">The sequence shown here is derived from an EMBL/GenBank/DDBJ whole genome shotgun (WGS) entry which is preliminary data.</text>
</comment>
<reference evidence="1 2" key="1">
    <citation type="submission" date="2021-10" db="EMBL/GenBank/DDBJ databases">
        <title>Anaerobic single-cell dispensing facilitates the cultivation of human gut bacteria.</title>
        <authorList>
            <person name="Afrizal A."/>
        </authorList>
    </citation>
    <scope>NUCLEOTIDE SEQUENCE [LARGE SCALE GENOMIC DNA]</scope>
    <source>
        <strain evidence="1 2">CLA-AA-H276</strain>
    </source>
</reference>